<keyword evidence="4 9" id="KW-1133">Transmembrane helix</keyword>
<evidence type="ECO:0000259" key="10">
    <source>
        <dbReference type="Pfam" id="PF09976"/>
    </source>
</evidence>
<evidence type="ECO:0000256" key="9">
    <source>
        <dbReference type="SAM" id="Phobius"/>
    </source>
</evidence>
<keyword evidence="2" id="KW-1003">Cell membrane</keyword>
<dbReference type="Proteomes" id="UP001500171">
    <property type="component" value="Unassembled WGS sequence"/>
</dbReference>
<gene>
    <name evidence="11" type="primary">yfgM</name>
    <name evidence="11" type="ORF">GCM10023211_19480</name>
</gene>
<dbReference type="InterPro" id="IPR011990">
    <property type="entry name" value="TPR-like_helical_dom_sf"/>
</dbReference>
<evidence type="ECO:0000256" key="6">
    <source>
        <dbReference type="ARBA" id="ARBA00023186"/>
    </source>
</evidence>
<evidence type="ECO:0000256" key="7">
    <source>
        <dbReference type="ARBA" id="ARBA00024197"/>
    </source>
</evidence>
<accession>A0ABP9N9I5</accession>
<reference evidence="12" key="1">
    <citation type="journal article" date="2019" name="Int. J. Syst. Evol. Microbiol.">
        <title>The Global Catalogue of Microorganisms (GCM) 10K type strain sequencing project: providing services to taxonomists for standard genome sequencing and annotation.</title>
        <authorList>
            <consortium name="The Broad Institute Genomics Platform"/>
            <consortium name="The Broad Institute Genome Sequencing Center for Infectious Disease"/>
            <person name="Wu L."/>
            <person name="Ma J."/>
        </authorList>
    </citation>
    <scope>NUCLEOTIDE SEQUENCE [LARGE SCALE GENOMIC DNA]</scope>
    <source>
        <strain evidence="12">JCM 18050</strain>
    </source>
</reference>
<keyword evidence="12" id="KW-1185">Reference proteome</keyword>
<keyword evidence="3 9" id="KW-0812">Transmembrane</keyword>
<dbReference type="InterPro" id="IPR026039">
    <property type="entry name" value="YfgM"/>
</dbReference>
<evidence type="ECO:0000256" key="1">
    <source>
        <dbReference type="ARBA" id="ARBA00004401"/>
    </source>
</evidence>
<comment type="caution">
    <text evidence="11">The sequence shown here is derived from an EMBL/GenBank/DDBJ whole genome shotgun (WGS) entry which is preliminary data.</text>
</comment>
<evidence type="ECO:0000256" key="4">
    <source>
        <dbReference type="ARBA" id="ARBA00022989"/>
    </source>
</evidence>
<name>A0ABP9N9I5_9GAMM</name>
<dbReference type="PANTHER" id="PTHR38035">
    <property type="entry name" value="UPF0070 PROTEIN YFGM"/>
    <property type="match status" value="1"/>
</dbReference>
<feature type="transmembrane region" description="Helical" evidence="9">
    <location>
        <begin position="20"/>
        <end position="41"/>
    </location>
</feature>
<sequence>MSHSDSEEQVQEIKEFLAKTWKIIVAVIVIGLLAVWGWRYWQSHQSGKMVDASDQYELLISKLNPADPASVDQLVTFAKDNNNIYSVFANLKAAQFYVEVRKDYTGAETLLADAIKKTDAEPVQAIINIRIARLQYQLEKYDDSLASLAKVTDQSWAASVNDIRGDVLVKMKKYAEACDAYQVALASSPTPELDVNLKMKLNQAEYLKVQQEQNNS</sequence>
<keyword evidence="5 9" id="KW-0472">Membrane</keyword>
<dbReference type="SUPFAM" id="SSF48452">
    <property type="entry name" value="TPR-like"/>
    <property type="match status" value="1"/>
</dbReference>
<dbReference type="EMBL" id="BAABHY010000005">
    <property type="protein sequence ID" value="GAA5112617.1"/>
    <property type="molecule type" value="Genomic_DNA"/>
</dbReference>
<evidence type="ECO:0000313" key="11">
    <source>
        <dbReference type="EMBL" id="GAA5112617.1"/>
    </source>
</evidence>
<dbReference type="Pfam" id="PF09976">
    <property type="entry name" value="TPR_21"/>
    <property type="match status" value="1"/>
</dbReference>
<comment type="similarity">
    <text evidence="7">Belongs to the YfgM family.</text>
</comment>
<dbReference type="PANTHER" id="PTHR38035:SF1">
    <property type="entry name" value="ANCILLARY SECYEG TRANSLOCON SUBUNIT"/>
    <property type="match status" value="1"/>
</dbReference>
<dbReference type="RefSeq" id="WP_345491662.1">
    <property type="nucleotide sequence ID" value="NZ_BAABHY010000005.1"/>
</dbReference>
<evidence type="ECO:0000313" key="12">
    <source>
        <dbReference type="Proteomes" id="UP001500171"/>
    </source>
</evidence>
<evidence type="ECO:0000256" key="3">
    <source>
        <dbReference type="ARBA" id="ARBA00022692"/>
    </source>
</evidence>
<feature type="domain" description="Ancillary SecYEG translocon subunit/Cell division coordinator CpoB TPR" evidence="10">
    <location>
        <begin position="14"/>
        <end position="203"/>
    </location>
</feature>
<dbReference type="InterPro" id="IPR018704">
    <property type="entry name" value="SecYEG/CpoB_TPR"/>
</dbReference>
<proteinExistence type="inferred from homology"/>
<protein>
    <recommendedName>
        <fullName evidence="8">Ancillary SecYEG translocon subunit</fullName>
    </recommendedName>
</protein>
<evidence type="ECO:0000256" key="5">
    <source>
        <dbReference type="ARBA" id="ARBA00023136"/>
    </source>
</evidence>
<comment type="subcellular location">
    <subcellularLocation>
        <location evidence="1">Cell membrane</location>
        <topology evidence="1">Single-pass type II membrane protein</topology>
    </subcellularLocation>
</comment>
<dbReference type="PIRSF" id="PIRSF006170">
    <property type="entry name" value="YfgM"/>
    <property type="match status" value="1"/>
</dbReference>
<dbReference type="Gene3D" id="1.25.40.10">
    <property type="entry name" value="Tetratricopeptide repeat domain"/>
    <property type="match status" value="1"/>
</dbReference>
<keyword evidence="6" id="KW-0143">Chaperone</keyword>
<organism evidence="11 12">
    <name type="scientific">Orbus sasakiae</name>
    <dbReference type="NCBI Taxonomy" id="1078475"/>
    <lineage>
        <taxon>Bacteria</taxon>
        <taxon>Pseudomonadati</taxon>
        <taxon>Pseudomonadota</taxon>
        <taxon>Gammaproteobacteria</taxon>
        <taxon>Orbales</taxon>
        <taxon>Orbaceae</taxon>
        <taxon>Orbus</taxon>
    </lineage>
</organism>
<evidence type="ECO:0000256" key="8">
    <source>
        <dbReference type="ARBA" id="ARBA00024235"/>
    </source>
</evidence>
<evidence type="ECO:0000256" key="2">
    <source>
        <dbReference type="ARBA" id="ARBA00022475"/>
    </source>
</evidence>